<proteinExistence type="predicted"/>
<accession>A0ABS6E0M2</accession>
<dbReference type="NCBIfam" id="TIGR02532">
    <property type="entry name" value="IV_pilin_GFxxxE"/>
    <property type="match status" value="1"/>
</dbReference>
<feature type="transmembrane region" description="Helical" evidence="1">
    <location>
        <begin position="12"/>
        <end position="32"/>
    </location>
</feature>
<gene>
    <name evidence="2" type="ORF">KQI20_14010</name>
</gene>
<organism evidence="2 3">
    <name type="scientific">Intestinibacter bartlettii</name>
    <dbReference type="NCBI Taxonomy" id="261299"/>
    <lineage>
        <taxon>Bacteria</taxon>
        <taxon>Bacillati</taxon>
        <taxon>Bacillota</taxon>
        <taxon>Clostridia</taxon>
        <taxon>Peptostreptococcales</taxon>
        <taxon>Peptostreptococcaceae</taxon>
        <taxon>Intestinibacter</taxon>
    </lineage>
</organism>
<comment type="caution">
    <text evidence="2">The sequence shown here is derived from an EMBL/GenBank/DDBJ whole genome shotgun (WGS) entry which is preliminary data.</text>
</comment>
<keyword evidence="1" id="KW-1133">Transmembrane helix</keyword>
<keyword evidence="3" id="KW-1185">Reference proteome</keyword>
<name>A0ABS6E0M2_9FIRM</name>
<keyword evidence="1" id="KW-0812">Transmembrane</keyword>
<keyword evidence="1" id="KW-0472">Membrane</keyword>
<dbReference type="EMBL" id="JAHLOQ010000073">
    <property type="protein sequence ID" value="MBU5337542.1"/>
    <property type="molecule type" value="Genomic_DNA"/>
</dbReference>
<dbReference type="InterPro" id="IPR012902">
    <property type="entry name" value="N_methyl_site"/>
</dbReference>
<reference evidence="2 3" key="1">
    <citation type="submission" date="2021-06" db="EMBL/GenBank/DDBJ databases">
        <authorList>
            <person name="Sun Q."/>
            <person name="Li D."/>
        </authorList>
    </citation>
    <scope>NUCLEOTIDE SEQUENCE [LARGE SCALE GENOMIC DNA]</scope>
    <source>
        <strain evidence="2 3">N19</strain>
    </source>
</reference>
<sequence length="119" mass="13948">MDILKRNGFTTLECMVSMVILSIIAYMISFSINNSFNLLNKNEEYLKMLALAQNYLNELKYDVKYGEESGEEEKTITVDGFEIKKKIKKQENYYNCYLIVLEVKSIDRSVKIESYVTKK</sequence>
<dbReference type="Proteomes" id="UP001196301">
    <property type="component" value="Unassembled WGS sequence"/>
</dbReference>
<protein>
    <submittedName>
        <fullName evidence="2">Type II secretion system GspH family protein</fullName>
    </submittedName>
</protein>
<dbReference type="RefSeq" id="WP_216572300.1">
    <property type="nucleotide sequence ID" value="NZ_JAHLOQ010000073.1"/>
</dbReference>
<evidence type="ECO:0000256" key="1">
    <source>
        <dbReference type="SAM" id="Phobius"/>
    </source>
</evidence>
<evidence type="ECO:0000313" key="2">
    <source>
        <dbReference type="EMBL" id="MBU5337542.1"/>
    </source>
</evidence>
<evidence type="ECO:0000313" key="3">
    <source>
        <dbReference type="Proteomes" id="UP001196301"/>
    </source>
</evidence>